<gene>
    <name evidence="2" type="ORF">GGR17_002918</name>
</gene>
<organism evidence="2 3">
    <name type="scientific">Actibacterium naphthalenivorans</name>
    <dbReference type="NCBI Taxonomy" id="1614693"/>
    <lineage>
        <taxon>Bacteria</taxon>
        <taxon>Pseudomonadati</taxon>
        <taxon>Pseudomonadota</taxon>
        <taxon>Alphaproteobacteria</taxon>
        <taxon>Rhodobacterales</taxon>
        <taxon>Roseobacteraceae</taxon>
        <taxon>Actibacterium</taxon>
    </lineage>
</organism>
<dbReference type="EMBL" id="JACIEQ010000004">
    <property type="protein sequence ID" value="MBB4023096.1"/>
    <property type="molecule type" value="Genomic_DNA"/>
</dbReference>
<feature type="transmembrane region" description="Helical" evidence="1">
    <location>
        <begin position="227"/>
        <end position="247"/>
    </location>
</feature>
<feature type="transmembrane region" description="Helical" evidence="1">
    <location>
        <begin position="162"/>
        <end position="184"/>
    </location>
</feature>
<keyword evidence="1" id="KW-0812">Transmembrane</keyword>
<feature type="transmembrane region" description="Helical" evidence="1">
    <location>
        <begin position="412"/>
        <end position="430"/>
    </location>
</feature>
<protein>
    <recommendedName>
        <fullName evidence="4">Glycosyltransferase RgtA/B/C/D-like domain-containing protein</fullName>
    </recommendedName>
</protein>
<dbReference type="RefSeq" id="WP_157445575.1">
    <property type="nucleotide sequence ID" value="NZ_JACIEQ010000004.1"/>
</dbReference>
<comment type="caution">
    <text evidence="2">The sequence shown here is derived from an EMBL/GenBank/DDBJ whole genome shotgun (WGS) entry which is preliminary data.</text>
</comment>
<evidence type="ECO:0008006" key="4">
    <source>
        <dbReference type="Google" id="ProtNLM"/>
    </source>
</evidence>
<evidence type="ECO:0000313" key="3">
    <source>
        <dbReference type="Proteomes" id="UP000585681"/>
    </source>
</evidence>
<keyword evidence="1" id="KW-1133">Transmembrane helix</keyword>
<name>A0A840CK11_9RHOB</name>
<evidence type="ECO:0000256" key="1">
    <source>
        <dbReference type="SAM" id="Phobius"/>
    </source>
</evidence>
<feature type="transmembrane region" description="Helical" evidence="1">
    <location>
        <begin position="96"/>
        <end position="118"/>
    </location>
</feature>
<keyword evidence="1" id="KW-0472">Membrane</keyword>
<dbReference type="AlphaFoldDB" id="A0A840CK11"/>
<feature type="transmembrane region" description="Helical" evidence="1">
    <location>
        <begin position="12"/>
        <end position="28"/>
    </location>
</feature>
<proteinExistence type="predicted"/>
<evidence type="ECO:0000313" key="2">
    <source>
        <dbReference type="EMBL" id="MBB4023096.1"/>
    </source>
</evidence>
<accession>A0A840CK11</accession>
<feature type="transmembrane region" description="Helical" evidence="1">
    <location>
        <begin position="436"/>
        <end position="457"/>
    </location>
</feature>
<dbReference type="PROSITE" id="PS51257">
    <property type="entry name" value="PROKAR_LIPOPROTEIN"/>
    <property type="match status" value="1"/>
</dbReference>
<reference evidence="2" key="1">
    <citation type="submission" date="2020-08" db="EMBL/GenBank/DDBJ databases">
        <title>Genomic Encyclopedia of Type Strains, Phase IV (KMG-IV): sequencing the most valuable type-strain genomes for metagenomic binning, comparative biology and taxonomic classification.</title>
        <authorList>
            <person name="Goeker M."/>
        </authorList>
    </citation>
    <scope>NUCLEOTIDE SEQUENCE [LARGE SCALE GENOMIC DNA]</scope>
    <source>
        <strain evidence="2">DSM 105040</strain>
    </source>
</reference>
<feature type="transmembrane region" description="Helical" evidence="1">
    <location>
        <begin position="204"/>
        <end position="221"/>
    </location>
</feature>
<feature type="transmembrane region" description="Helical" evidence="1">
    <location>
        <begin position="464"/>
        <end position="485"/>
    </location>
</feature>
<feature type="transmembrane region" description="Helical" evidence="1">
    <location>
        <begin position="138"/>
        <end position="156"/>
    </location>
</feature>
<dbReference type="Proteomes" id="UP000585681">
    <property type="component" value="Unassembled WGS sequence"/>
</dbReference>
<keyword evidence="3" id="KW-1185">Reference proteome</keyword>
<sequence length="495" mass="52857">MRNAISPRLYNSLWYAAALAACLVMWAVNRAPLAYVDTGAYFAQGAASADALGLDFRRDTAGAEGGGASGSGQNDDVVTGSRSATYALFLTLATRALGAGAAPVLQSALLVLAVFLTFRVASRTAPGAPQTVPKTAPATALAIGAACLGSAAFYTVYLMPDIFTPIMILCLSALTLFAGVMRWWEMLLSVLLAAWAVTTHPSHLLIAGLAVPAAILVALAIRPRRGWLGIALVGLVAVAGLAERAAFKTVVETVQHAEVVYQPFLTVRFIVDGPGMDRLADVCPSDTLATCDLYATLEDHPERIDASQIMFGKSDELGSFALLDGETQKRIAYEQSAFVSDVIRTHPVGVALAVLGNMVEQLETVSIVMTLPIDNTLELMAAMTDELPQVLWQSRLTQVPPWLDEVEAWHRILYRLSAVLVLALMVMPHAGPPARIRGFVAMVLLGVLANALVCGGISQPAERYGARVIFLLPMMLVVLLAYMPFWRREQVPVAG</sequence>